<feature type="region of interest" description="Disordered" evidence="1">
    <location>
        <begin position="1"/>
        <end position="23"/>
    </location>
</feature>
<sequence length="115" mass="13652">MEKHKEKRPPRGARMDAERKRKLEKKEPIQAMKICGPIALGDQKIASKCLLAIQVFKERYQSEQELKKALRHHLYQDIKRLLVVRRVNKEREFAQQARRLEKELNKVAPLTLRSL</sequence>
<protein>
    <submittedName>
        <fullName evidence="2">Uncharacterized protein</fullName>
    </submittedName>
</protein>
<evidence type="ECO:0000256" key="1">
    <source>
        <dbReference type="SAM" id="MobiDB-lite"/>
    </source>
</evidence>
<proteinExistence type="predicted"/>
<organism evidence="2">
    <name type="scientific">viral metagenome</name>
    <dbReference type="NCBI Taxonomy" id="1070528"/>
    <lineage>
        <taxon>unclassified sequences</taxon>
        <taxon>metagenomes</taxon>
        <taxon>organismal metagenomes</taxon>
    </lineage>
</organism>
<name>A0A6C0IZW0_9ZZZZ</name>
<accession>A0A6C0IZW0</accession>
<dbReference type="AlphaFoldDB" id="A0A6C0IZW0"/>
<feature type="compositionally biased region" description="Basic and acidic residues" evidence="1">
    <location>
        <begin position="13"/>
        <end position="23"/>
    </location>
</feature>
<dbReference type="EMBL" id="MN740286">
    <property type="protein sequence ID" value="QHT97996.1"/>
    <property type="molecule type" value="Genomic_DNA"/>
</dbReference>
<reference evidence="2" key="1">
    <citation type="journal article" date="2020" name="Nature">
        <title>Giant virus diversity and host interactions through global metagenomics.</title>
        <authorList>
            <person name="Schulz F."/>
            <person name="Roux S."/>
            <person name="Paez-Espino D."/>
            <person name="Jungbluth S."/>
            <person name="Walsh D.A."/>
            <person name="Denef V.J."/>
            <person name="McMahon K.D."/>
            <person name="Konstantinidis K.T."/>
            <person name="Eloe-Fadrosh E.A."/>
            <person name="Kyrpides N.C."/>
            <person name="Woyke T."/>
        </authorList>
    </citation>
    <scope>NUCLEOTIDE SEQUENCE</scope>
    <source>
        <strain evidence="2">GVMAG-M-3300025626-8</strain>
    </source>
</reference>
<evidence type="ECO:0000313" key="2">
    <source>
        <dbReference type="EMBL" id="QHT97996.1"/>
    </source>
</evidence>
<feature type="compositionally biased region" description="Basic residues" evidence="1">
    <location>
        <begin position="1"/>
        <end position="11"/>
    </location>
</feature>